<comment type="caution">
    <text evidence="1">The sequence shown here is derived from an EMBL/GenBank/DDBJ whole genome shotgun (WGS) entry which is preliminary data.</text>
</comment>
<proteinExistence type="predicted"/>
<reference evidence="1" key="1">
    <citation type="submission" date="2021-03" db="EMBL/GenBank/DDBJ databases">
        <title>Draft genome sequence of rust myrtle Austropuccinia psidii MF-1, a brazilian biotype.</title>
        <authorList>
            <person name="Quecine M.C."/>
            <person name="Pachon D.M.R."/>
            <person name="Bonatelli M.L."/>
            <person name="Correr F.H."/>
            <person name="Franceschini L.M."/>
            <person name="Leite T.F."/>
            <person name="Margarido G.R.A."/>
            <person name="Almeida C.A."/>
            <person name="Ferrarezi J.A."/>
            <person name="Labate C.A."/>
        </authorList>
    </citation>
    <scope>NUCLEOTIDE SEQUENCE</scope>
    <source>
        <strain evidence="1">MF-1</strain>
    </source>
</reference>
<gene>
    <name evidence="1" type="ORF">O181_048225</name>
</gene>
<evidence type="ECO:0000313" key="2">
    <source>
        <dbReference type="Proteomes" id="UP000765509"/>
    </source>
</evidence>
<organism evidence="1 2">
    <name type="scientific">Austropuccinia psidii MF-1</name>
    <dbReference type="NCBI Taxonomy" id="1389203"/>
    <lineage>
        <taxon>Eukaryota</taxon>
        <taxon>Fungi</taxon>
        <taxon>Dikarya</taxon>
        <taxon>Basidiomycota</taxon>
        <taxon>Pucciniomycotina</taxon>
        <taxon>Pucciniomycetes</taxon>
        <taxon>Pucciniales</taxon>
        <taxon>Sphaerophragmiaceae</taxon>
        <taxon>Austropuccinia</taxon>
    </lineage>
</organism>
<sequence length="152" mass="17557">MNTYNRHILRWQISIQEYRGNMKIICKEGKSHKNADGPNRWRLDDVKINTVYDPEVASKVLIQLMEIDRQKSFRFSEWASGSGTSDNNKSEPEEKETPIFGISSSELHNEFVNSVMETYAKHKQCRIVFQLLQQKKEPCTAIPVRGALVEGL</sequence>
<accession>A0A9Q3HP04</accession>
<dbReference type="Proteomes" id="UP000765509">
    <property type="component" value="Unassembled WGS sequence"/>
</dbReference>
<name>A0A9Q3HP04_9BASI</name>
<evidence type="ECO:0000313" key="1">
    <source>
        <dbReference type="EMBL" id="MBW0508510.1"/>
    </source>
</evidence>
<dbReference type="OrthoDB" id="4369127at2759"/>
<dbReference type="EMBL" id="AVOT02020365">
    <property type="protein sequence ID" value="MBW0508510.1"/>
    <property type="molecule type" value="Genomic_DNA"/>
</dbReference>
<keyword evidence="2" id="KW-1185">Reference proteome</keyword>
<protein>
    <submittedName>
        <fullName evidence="1">Uncharacterized protein</fullName>
    </submittedName>
</protein>
<dbReference type="AlphaFoldDB" id="A0A9Q3HP04"/>